<dbReference type="AlphaFoldDB" id="A0A166X5Y2"/>
<comment type="caution">
    <text evidence="3">The sequence shown here is derived from an EMBL/GenBank/DDBJ whole genome shotgun (WGS) entry which is preliminary data.</text>
</comment>
<organism evidence="3 4">
    <name type="scientific">Pseudoalteromonas luteoviolacea DSM 6061</name>
    <dbReference type="NCBI Taxonomy" id="1365250"/>
    <lineage>
        <taxon>Bacteria</taxon>
        <taxon>Pseudomonadati</taxon>
        <taxon>Pseudomonadota</taxon>
        <taxon>Gammaproteobacteria</taxon>
        <taxon>Alteromonadales</taxon>
        <taxon>Pseudoalteromonadaceae</taxon>
        <taxon>Pseudoalteromonas</taxon>
    </lineage>
</organism>
<evidence type="ECO:0000313" key="4">
    <source>
        <dbReference type="Proteomes" id="UP000076643"/>
    </source>
</evidence>
<dbReference type="InterPro" id="IPR011009">
    <property type="entry name" value="Kinase-like_dom_sf"/>
</dbReference>
<reference evidence="3 4" key="1">
    <citation type="submission" date="2013-07" db="EMBL/GenBank/DDBJ databases">
        <title>Comparative Genomic and Metabolomic Analysis of Twelve Strains of Pseudoalteromonas luteoviolacea.</title>
        <authorList>
            <person name="Vynne N.G."/>
            <person name="Mansson M."/>
            <person name="Gram L."/>
        </authorList>
    </citation>
    <scope>NUCLEOTIDE SEQUENCE [LARGE SCALE GENOMIC DNA]</scope>
    <source>
        <strain evidence="3 4">DSM 6061</strain>
    </source>
</reference>
<evidence type="ECO:0000313" key="3">
    <source>
        <dbReference type="EMBL" id="KZN39706.1"/>
    </source>
</evidence>
<keyword evidence="4" id="KW-1185">Reference proteome</keyword>
<dbReference type="RefSeq" id="WP_063357174.1">
    <property type="nucleotide sequence ID" value="NZ_AQHB01000022.1"/>
</dbReference>
<dbReference type="GeneID" id="57361863"/>
<keyword evidence="2" id="KW-0808">Transferase</keyword>
<dbReference type="InterPro" id="IPR016477">
    <property type="entry name" value="Fructo-/Ketosamine-3-kinase"/>
</dbReference>
<protein>
    <recommendedName>
        <fullName evidence="5">Fructosamine kinase</fullName>
    </recommendedName>
</protein>
<proteinExistence type="inferred from homology"/>
<dbReference type="PANTHER" id="PTHR12149:SF8">
    <property type="entry name" value="PROTEIN-RIBULOSAMINE 3-KINASE"/>
    <property type="match status" value="1"/>
</dbReference>
<dbReference type="PATRIC" id="fig|1365250.3.peg.1861"/>
<dbReference type="Pfam" id="PF03881">
    <property type="entry name" value="Fructosamin_kin"/>
    <property type="match status" value="1"/>
</dbReference>
<evidence type="ECO:0008006" key="5">
    <source>
        <dbReference type="Google" id="ProtNLM"/>
    </source>
</evidence>
<gene>
    <name evidence="3" type="ORF">N475_13180</name>
</gene>
<dbReference type="Gene3D" id="3.30.200.20">
    <property type="entry name" value="Phosphorylase Kinase, domain 1"/>
    <property type="match status" value="1"/>
</dbReference>
<dbReference type="Gene3D" id="3.90.1200.10">
    <property type="match status" value="1"/>
</dbReference>
<dbReference type="PIRSF" id="PIRSF006221">
    <property type="entry name" value="Ketosamine-3-kinase"/>
    <property type="match status" value="1"/>
</dbReference>
<dbReference type="Proteomes" id="UP000076643">
    <property type="component" value="Unassembled WGS sequence"/>
</dbReference>
<sequence length="284" mass="33369">MWNLVNQYISDAIHDHFEFTRKTQLPCNSKSKTFKIENDKHSFLVKVDHVSALERYECEAQNHTLLIRDSDFLVADPITIGSSLEYCFIVFEWLHTQPDQENWYDCGKTLAKMHTRHEQEMFGLEQDNYLLGLAQPNQWHKKWSVFFAEERIAWQLQLLQEKNIALVDIDQFVEQLKPLLNHPLQPSLLHGYFWRGNIAFANKKPCVYSPACYYGDREVDIANSELFAALPDAFYTGYTDTYPLEPSYQQRKPIYQLYTLLCHANLFAGDYILQSQKQIEALLK</sequence>
<dbReference type="GO" id="GO:0016301">
    <property type="term" value="F:kinase activity"/>
    <property type="evidence" value="ECO:0007669"/>
    <property type="project" value="UniProtKB-UniRule"/>
</dbReference>
<keyword evidence="2" id="KW-0418">Kinase</keyword>
<comment type="similarity">
    <text evidence="1 2">Belongs to the fructosamine kinase family.</text>
</comment>
<evidence type="ECO:0000256" key="1">
    <source>
        <dbReference type="ARBA" id="ARBA00009460"/>
    </source>
</evidence>
<name>A0A166X5Y2_9GAMM</name>
<dbReference type="PANTHER" id="PTHR12149">
    <property type="entry name" value="FRUCTOSAMINE 3 KINASE-RELATED PROTEIN"/>
    <property type="match status" value="1"/>
</dbReference>
<dbReference type="SUPFAM" id="SSF56112">
    <property type="entry name" value="Protein kinase-like (PK-like)"/>
    <property type="match status" value="1"/>
</dbReference>
<dbReference type="STRING" id="43657.S4054249_09715"/>
<accession>A0A166X5Y2</accession>
<evidence type="ECO:0000256" key="2">
    <source>
        <dbReference type="PIRNR" id="PIRNR006221"/>
    </source>
</evidence>
<dbReference type="EMBL" id="AUYB01000098">
    <property type="protein sequence ID" value="KZN39706.1"/>
    <property type="molecule type" value="Genomic_DNA"/>
</dbReference>